<evidence type="ECO:0000313" key="1">
    <source>
        <dbReference type="EnsemblPlants" id="PGSC0003DMT400092788"/>
    </source>
</evidence>
<dbReference type="PaxDb" id="4113-PGSC0003DMT400092788"/>
<keyword evidence="2" id="KW-1185">Reference proteome</keyword>
<organism evidence="1 2">
    <name type="scientific">Solanum tuberosum</name>
    <name type="common">Potato</name>
    <dbReference type="NCBI Taxonomy" id="4113"/>
    <lineage>
        <taxon>Eukaryota</taxon>
        <taxon>Viridiplantae</taxon>
        <taxon>Streptophyta</taxon>
        <taxon>Embryophyta</taxon>
        <taxon>Tracheophyta</taxon>
        <taxon>Spermatophyta</taxon>
        <taxon>Magnoliopsida</taxon>
        <taxon>eudicotyledons</taxon>
        <taxon>Gunneridae</taxon>
        <taxon>Pentapetalae</taxon>
        <taxon>asterids</taxon>
        <taxon>lamiids</taxon>
        <taxon>Solanales</taxon>
        <taxon>Solanaceae</taxon>
        <taxon>Solanoideae</taxon>
        <taxon>Solaneae</taxon>
        <taxon>Solanum</taxon>
    </lineage>
</organism>
<dbReference type="HOGENOM" id="CLU_1799913_0_0_1"/>
<sequence>MDHGGTYGPWVHPRSVDGGVVDLGKCSDHQPRFTMTDHKSIHGPSTGFVGWSCHGSLFLEDSSALNHEPSTMDRGLIDGPSVVLWSWENAEVIKHGPHLWSVIPSTGRGRPLSVAPATSRRSVIWSFLNLRCYIISPLGTFVLD</sequence>
<dbReference type="Gramene" id="PGSC0003DMT400092788">
    <property type="protein sequence ID" value="PGSC0003DMT400092788"/>
    <property type="gene ID" value="PGSC0003DMG400042359"/>
</dbReference>
<protein>
    <submittedName>
        <fullName evidence="1">Uncharacterized protein</fullName>
    </submittedName>
</protein>
<name>M1DQJ3_SOLTU</name>
<accession>M1DQJ3</accession>
<proteinExistence type="predicted"/>
<reference evidence="1" key="2">
    <citation type="submission" date="2015-06" db="UniProtKB">
        <authorList>
            <consortium name="EnsemblPlants"/>
        </authorList>
    </citation>
    <scope>IDENTIFICATION</scope>
    <source>
        <strain evidence="1">DM1-3 516 R44</strain>
    </source>
</reference>
<dbReference type="InParanoid" id="M1DQJ3"/>
<dbReference type="EnsemblPlants" id="PGSC0003DMT400092788">
    <property type="protein sequence ID" value="PGSC0003DMT400092788"/>
    <property type="gene ID" value="PGSC0003DMG400042359"/>
</dbReference>
<reference evidence="2" key="1">
    <citation type="journal article" date="2011" name="Nature">
        <title>Genome sequence and analysis of the tuber crop potato.</title>
        <authorList>
            <consortium name="The Potato Genome Sequencing Consortium"/>
        </authorList>
    </citation>
    <scope>NUCLEOTIDE SEQUENCE [LARGE SCALE GENOMIC DNA]</scope>
    <source>
        <strain evidence="2">cv. DM1-3 516 R44</strain>
    </source>
</reference>
<dbReference type="Proteomes" id="UP000011115">
    <property type="component" value="Unassembled WGS sequence"/>
</dbReference>
<evidence type="ECO:0000313" key="2">
    <source>
        <dbReference type="Proteomes" id="UP000011115"/>
    </source>
</evidence>
<dbReference type="AlphaFoldDB" id="M1DQJ3"/>